<reference evidence="1" key="2">
    <citation type="submission" date="2025-09" db="UniProtKB">
        <authorList>
            <consortium name="Ensembl"/>
        </authorList>
    </citation>
    <scope>IDENTIFICATION</scope>
</reference>
<protein>
    <submittedName>
        <fullName evidence="1">FA complementation group G</fullName>
    </submittedName>
</protein>
<evidence type="ECO:0000313" key="1">
    <source>
        <dbReference type="Ensembl" id="ENSLLEP00000001419.1"/>
    </source>
</evidence>
<dbReference type="GeneTree" id="ENSGT00390000007195"/>
<dbReference type="Proteomes" id="UP000694569">
    <property type="component" value="Unplaced"/>
</dbReference>
<name>A0A8C5LMI1_9ANUR</name>
<sequence>MNMAAPGSCDPCLIRWIEANNDIIATWKRQVDQCRDAHTESQKLRERMDQLLKLMRDLPPVVPFAALELTVTYNLVIMELNADKEVKEEHERLIDETLRRVLAAHHLDPGGDHSCSALWRTALRAESLVQQAGIVHGLAGLQGLIWSVQKKSPEVLDLFQTFSTFPVTDRCALLLLLRSWAPPDEGSESIHCVLRPSFIKDIVYTAVAFQQGVEAMEKGDHDSALDLFQEAAGCCGTKSFMARIRNCQGLCFIQKVLSDPKPAAPSPRGHGFSPISSEDFVDVRSLSCASLAPRVSELQYLLARHCFEYKMMDEAADNYVELLRDLMEGSDVELGFPSPAPLPPVAEILLEAAACLIQVDRFEEAAAACEEVIVKTADVIPSRILLDRTKERDPVITDQLNCIVWVSAAHLFQAKIQALQDETKTSISSYSRCVNLLLKVQFSGADAGNESLTSPREEERDVIDTLKCCALIGRSHQFLQLGNLKEALKNASLGLQVLPACPEANNVFLSSLWKMERKKEAEAHWQKFKSSKSRTDDQWQSVKRSLPLSLHEFVNHKFFTNQTSIREIRECLGS</sequence>
<reference evidence="1" key="1">
    <citation type="submission" date="2025-08" db="UniProtKB">
        <authorList>
            <consortium name="Ensembl"/>
        </authorList>
    </citation>
    <scope>IDENTIFICATION</scope>
</reference>
<gene>
    <name evidence="1" type="primary">FANCG</name>
</gene>
<evidence type="ECO:0000313" key="2">
    <source>
        <dbReference type="Proteomes" id="UP000694569"/>
    </source>
</evidence>
<dbReference type="InterPro" id="IPR039684">
    <property type="entry name" value="FANCG"/>
</dbReference>
<dbReference type="Gene3D" id="1.25.40.10">
    <property type="entry name" value="Tetratricopeptide repeat domain"/>
    <property type="match status" value="1"/>
</dbReference>
<dbReference type="SUPFAM" id="SSF48452">
    <property type="entry name" value="TPR-like"/>
    <property type="match status" value="1"/>
</dbReference>
<dbReference type="AlphaFoldDB" id="A0A8C5LMI1"/>
<keyword evidence="2" id="KW-1185">Reference proteome</keyword>
<dbReference type="OrthoDB" id="6355951at2759"/>
<dbReference type="Ensembl" id="ENSLLET00000001490.1">
    <property type="protein sequence ID" value="ENSLLEP00000001419.1"/>
    <property type="gene ID" value="ENSLLEG00000000912.1"/>
</dbReference>
<proteinExistence type="predicted"/>
<organism evidence="1 2">
    <name type="scientific">Leptobrachium leishanense</name>
    <name type="common">Leishan spiny toad</name>
    <dbReference type="NCBI Taxonomy" id="445787"/>
    <lineage>
        <taxon>Eukaryota</taxon>
        <taxon>Metazoa</taxon>
        <taxon>Chordata</taxon>
        <taxon>Craniata</taxon>
        <taxon>Vertebrata</taxon>
        <taxon>Euteleostomi</taxon>
        <taxon>Amphibia</taxon>
        <taxon>Batrachia</taxon>
        <taxon>Anura</taxon>
        <taxon>Pelobatoidea</taxon>
        <taxon>Megophryidae</taxon>
        <taxon>Leptobrachium</taxon>
    </lineage>
</organism>
<dbReference type="GO" id="GO:0043240">
    <property type="term" value="C:Fanconi anaemia nuclear complex"/>
    <property type="evidence" value="ECO:0007669"/>
    <property type="project" value="InterPro"/>
</dbReference>
<dbReference type="GO" id="GO:0036297">
    <property type="term" value="P:interstrand cross-link repair"/>
    <property type="evidence" value="ECO:0007669"/>
    <property type="project" value="InterPro"/>
</dbReference>
<accession>A0A8C5LMI1</accession>
<dbReference type="InterPro" id="IPR011990">
    <property type="entry name" value="TPR-like_helical_dom_sf"/>
</dbReference>
<dbReference type="PANTHER" id="PTHR15254:SF2">
    <property type="entry name" value="FANCONI ANEMIA GROUP G PROTEIN"/>
    <property type="match status" value="1"/>
</dbReference>
<dbReference type="PANTHER" id="PTHR15254">
    <property type="entry name" value="FANCONI ANEMIA GROUP G PROTEIN FAMILY MEMBER"/>
    <property type="match status" value="1"/>
</dbReference>